<dbReference type="AlphaFoldDB" id="A0A975DK27"/>
<accession>A0A975DK27</accession>
<evidence type="ECO:0000313" key="2">
    <source>
        <dbReference type="Proteomes" id="UP000664904"/>
    </source>
</evidence>
<sequence length="193" mass="21723">MMLLVSDQYGDTAALSAFSSQFQCKLEVCSPFNEILHFNSESDAIDAYNRLCGHDTYCEKVKEAIMRFQPSAIVAFGTGALATWRALSELPLKRVQHFTGFYPDQIENFTNLKPACKTDLYFAYDEPSNLQEVICKLGKTAGVHCYRTRYSAGFMNPESSKFDAAASKHFSEICKCSAILHCESKKHHQFELA</sequence>
<keyword evidence="2" id="KW-1185">Reference proteome</keyword>
<organism evidence="1 2">
    <name type="scientific">Pseudoalteromonas xiamenensis</name>
    <dbReference type="NCBI Taxonomy" id="882626"/>
    <lineage>
        <taxon>Bacteria</taxon>
        <taxon>Pseudomonadati</taxon>
        <taxon>Pseudomonadota</taxon>
        <taxon>Gammaproteobacteria</taxon>
        <taxon>Alteromonadales</taxon>
        <taxon>Pseudoalteromonadaceae</taxon>
        <taxon>Pseudoalteromonas</taxon>
    </lineage>
</organism>
<reference evidence="1" key="1">
    <citation type="submission" date="2021-03" db="EMBL/GenBank/DDBJ databases">
        <title>Complete Genome of Pseudoalteromonas xiamenensis STKMTI.2, a new potential marine bacterium producing anti-Vibrio compounds.</title>
        <authorList>
            <person name="Handayani D.P."/>
            <person name="Isnansetyo A."/>
            <person name="Istiqomah I."/>
            <person name="Jumina J."/>
        </authorList>
    </citation>
    <scope>NUCLEOTIDE SEQUENCE</scope>
    <source>
        <strain evidence="1">STKMTI.2</strain>
    </source>
</reference>
<evidence type="ECO:0008006" key="3">
    <source>
        <dbReference type="Google" id="ProtNLM"/>
    </source>
</evidence>
<dbReference type="Proteomes" id="UP000664904">
    <property type="component" value="Chromosome"/>
</dbReference>
<dbReference type="KEGG" id="pxi:J5O05_02165"/>
<evidence type="ECO:0000313" key="1">
    <source>
        <dbReference type="EMBL" id="QTH71781.1"/>
    </source>
</evidence>
<name>A0A975DK27_9GAMM</name>
<dbReference type="RefSeq" id="WP_208843405.1">
    <property type="nucleotide sequence ID" value="NZ_CP072133.1"/>
</dbReference>
<dbReference type="EMBL" id="CP072133">
    <property type="protein sequence ID" value="QTH71781.1"/>
    <property type="molecule type" value="Genomic_DNA"/>
</dbReference>
<protein>
    <recommendedName>
        <fullName evidence="3">Dienelactone hydrolase domain-containing protein</fullName>
    </recommendedName>
</protein>
<gene>
    <name evidence="1" type="ORF">J5O05_02165</name>
</gene>
<proteinExistence type="predicted"/>